<evidence type="ECO:0008006" key="3">
    <source>
        <dbReference type="Google" id="ProtNLM"/>
    </source>
</evidence>
<evidence type="ECO:0000313" key="2">
    <source>
        <dbReference type="Proteomes" id="UP000231279"/>
    </source>
</evidence>
<dbReference type="EMBL" id="NKXS01006471">
    <property type="protein sequence ID" value="PIN01327.1"/>
    <property type="molecule type" value="Genomic_DNA"/>
</dbReference>
<gene>
    <name evidence="1" type="ORF">CDL12_26164</name>
</gene>
<name>A0A2G9G7Q9_9LAMI</name>
<dbReference type="PANTHER" id="PTHR46410">
    <property type="entry name" value="AT-RICH INTERACTIVE DOMAIN-CONTAINING PROTEIN 2"/>
    <property type="match status" value="1"/>
</dbReference>
<protein>
    <recommendedName>
        <fullName evidence="3">ELM2 domain-containing protein</fullName>
    </recommendedName>
</protein>
<dbReference type="Proteomes" id="UP000231279">
    <property type="component" value="Unassembled WGS sequence"/>
</dbReference>
<keyword evidence="2" id="KW-1185">Reference proteome</keyword>
<sequence>MKENELMSLPQYLHIPDDNPDHEHGVIPIGPRFQVELPAPIENESDTSRWLGTVVWPLRTMIRNKNAIAVGRGRTDICNCQVPRSSECVKRHVFEQKMKLQKEIGQAFNDWKLDQMGEEAAKSWTLEERKKIESIVKRSKSFMDLALKALPNQSRESIVNYYFNIIVPRKIGSKTRAGFLPADISTDNDDDEMFSRHKRTRVSCSDCSNRTKKRSVDESEAVGRRYLKGLR</sequence>
<dbReference type="OrthoDB" id="1938526at2759"/>
<dbReference type="STRING" id="429701.A0A2G9G7Q9"/>
<proteinExistence type="predicted"/>
<evidence type="ECO:0000313" key="1">
    <source>
        <dbReference type="EMBL" id="PIN01327.1"/>
    </source>
</evidence>
<dbReference type="AlphaFoldDB" id="A0A2G9G7Q9"/>
<reference evidence="2" key="1">
    <citation type="journal article" date="2018" name="Gigascience">
        <title>Genome assembly of the Pink Ipe (Handroanthus impetiginosus, Bignoniaceae), a highly valued, ecologically keystone Neotropical timber forest tree.</title>
        <authorList>
            <person name="Silva-Junior O.B."/>
            <person name="Grattapaglia D."/>
            <person name="Novaes E."/>
            <person name="Collevatti R.G."/>
        </authorList>
    </citation>
    <scope>NUCLEOTIDE SEQUENCE [LARGE SCALE GENOMIC DNA]</scope>
    <source>
        <strain evidence="2">cv. UFG-1</strain>
    </source>
</reference>
<organism evidence="1 2">
    <name type="scientific">Handroanthus impetiginosus</name>
    <dbReference type="NCBI Taxonomy" id="429701"/>
    <lineage>
        <taxon>Eukaryota</taxon>
        <taxon>Viridiplantae</taxon>
        <taxon>Streptophyta</taxon>
        <taxon>Embryophyta</taxon>
        <taxon>Tracheophyta</taxon>
        <taxon>Spermatophyta</taxon>
        <taxon>Magnoliopsida</taxon>
        <taxon>eudicotyledons</taxon>
        <taxon>Gunneridae</taxon>
        <taxon>Pentapetalae</taxon>
        <taxon>asterids</taxon>
        <taxon>lamiids</taxon>
        <taxon>Lamiales</taxon>
        <taxon>Bignoniaceae</taxon>
        <taxon>Crescentiina</taxon>
        <taxon>Tabebuia alliance</taxon>
        <taxon>Handroanthus</taxon>
    </lineage>
</organism>
<dbReference type="PANTHER" id="PTHR46410:SF11">
    <property type="entry name" value="AT-RICH INTERACTIVE DOMAIN-CONTAINING PROTEIN 2-LIKE"/>
    <property type="match status" value="1"/>
</dbReference>
<accession>A0A2G9G7Q9</accession>
<comment type="caution">
    <text evidence="1">The sequence shown here is derived from an EMBL/GenBank/DDBJ whole genome shotgun (WGS) entry which is preliminary data.</text>
</comment>